<proteinExistence type="predicted"/>
<dbReference type="STRING" id="1116472.MGMO_160c00020"/>
<feature type="domain" description="Cupin type-2" evidence="1">
    <location>
        <begin position="72"/>
        <end position="136"/>
    </location>
</feature>
<dbReference type="PATRIC" id="fig|1116472.3.peg.3729"/>
<sequence length="144" mass="16214">MNTQHPDLKDSLLHKIARNPARFFIAVALILLLFFVVEAVSADEGKPGLIRTTLLENPVELPSKNINAKVIRVTFPPHYKTPWHTHEGPGPRYVVRGKFEVTDNGMVKTYSTGEVFWETGKLMAVENVDTKTAELIIFEMAPSR</sequence>
<dbReference type="EMBL" id="AYLO01000146">
    <property type="protein sequence ID" value="ESS67656.1"/>
    <property type="molecule type" value="Genomic_DNA"/>
</dbReference>
<keyword evidence="3" id="KW-1185">Reference proteome</keyword>
<dbReference type="Pfam" id="PF07883">
    <property type="entry name" value="Cupin_2"/>
    <property type="match status" value="1"/>
</dbReference>
<evidence type="ECO:0000259" key="1">
    <source>
        <dbReference type="Pfam" id="PF07883"/>
    </source>
</evidence>
<reference evidence="2 3" key="1">
    <citation type="journal article" date="2013" name="Genome Announc.">
        <title>Draft Genome Sequence of the Methanotrophic Gammaproteobacterium Methyloglobulus morosus DSM 22980 Strain KoM1.</title>
        <authorList>
            <person name="Poehlein A."/>
            <person name="Deutzmann J.S."/>
            <person name="Daniel R."/>
            <person name="Simeonova D.D."/>
        </authorList>
    </citation>
    <scope>NUCLEOTIDE SEQUENCE [LARGE SCALE GENOMIC DNA]</scope>
    <source>
        <strain evidence="2 3">KoM1</strain>
    </source>
</reference>
<dbReference type="SUPFAM" id="SSF51182">
    <property type="entry name" value="RmlC-like cupins"/>
    <property type="match status" value="1"/>
</dbReference>
<comment type="caution">
    <text evidence="2">The sequence shown here is derived from an EMBL/GenBank/DDBJ whole genome shotgun (WGS) entry which is preliminary data.</text>
</comment>
<organism evidence="2 3">
    <name type="scientific">Methyloglobulus morosus KoM1</name>
    <dbReference type="NCBI Taxonomy" id="1116472"/>
    <lineage>
        <taxon>Bacteria</taxon>
        <taxon>Pseudomonadati</taxon>
        <taxon>Pseudomonadota</taxon>
        <taxon>Gammaproteobacteria</taxon>
        <taxon>Methylococcales</taxon>
        <taxon>Methylococcaceae</taxon>
        <taxon>Methyloglobulus</taxon>
    </lineage>
</organism>
<dbReference type="AlphaFoldDB" id="V5DJS2"/>
<dbReference type="InterPro" id="IPR014710">
    <property type="entry name" value="RmlC-like_jellyroll"/>
</dbReference>
<name>V5DJS2_9GAMM</name>
<dbReference type="RefSeq" id="WP_023496339.1">
    <property type="nucleotide sequence ID" value="NZ_AYLO01000146.1"/>
</dbReference>
<dbReference type="InterPro" id="IPR013096">
    <property type="entry name" value="Cupin_2"/>
</dbReference>
<dbReference type="Gene3D" id="2.60.120.10">
    <property type="entry name" value="Jelly Rolls"/>
    <property type="match status" value="1"/>
</dbReference>
<accession>V5DJS2</accession>
<gene>
    <name evidence="2" type="ORF">MGMO_160c00020</name>
</gene>
<protein>
    <recommendedName>
        <fullName evidence="1">Cupin type-2 domain-containing protein</fullName>
    </recommendedName>
</protein>
<evidence type="ECO:0000313" key="2">
    <source>
        <dbReference type="EMBL" id="ESS67656.1"/>
    </source>
</evidence>
<dbReference type="InterPro" id="IPR011051">
    <property type="entry name" value="RmlC_Cupin_sf"/>
</dbReference>
<dbReference type="eggNOG" id="COG1917">
    <property type="taxonomic scope" value="Bacteria"/>
</dbReference>
<evidence type="ECO:0000313" key="3">
    <source>
        <dbReference type="Proteomes" id="UP000017842"/>
    </source>
</evidence>
<dbReference type="Proteomes" id="UP000017842">
    <property type="component" value="Unassembled WGS sequence"/>
</dbReference>
<dbReference type="OrthoDB" id="541890at2"/>